<dbReference type="Pfam" id="PF04378">
    <property type="entry name" value="RsmJ"/>
    <property type="match status" value="1"/>
</dbReference>
<gene>
    <name evidence="6" type="primary">rlmJ</name>
    <name evidence="7" type="ORF">DM484_15710</name>
</gene>
<comment type="function">
    <text evidence="6">Specifically methylates the adenine in position 2030 of 23S rRNA.</text>
</comment>
<feature type="binding site" evidence="6">
    <location>
        <position position="164"/>
    </location>
    <ligand>
        <name>S-adenosyl-L-methionine</name>
        <dbReference type="ChEBI" id="CHEBI:59789"/>
    </ligand>
</feature>
<evidence type="ECO:0000256" key="4">
    <source>
        <dbReference type="ARBA" id="ARBA00022691"/>
    </source>
</evidence>
<dbReference type="EMBL" id="QJPH01000349">
    <property type="protein sequence ID" value="PZN76869.1"/>
    <property type="molecule type" value="Genomic_DNA"/>
</dbReference>
<comment type="similarity">
    <text evidence="6">Belongs to the RlmJ family.</text>
</comment>
<dbReference type="Proteomes" id="UP000249396">
    <property type="component" value="Unassembled WGS sequence"/>
</dbReference>
<evidence type="ECO:0000256" key="3">
    <source>
        <dbReference type="ARBA" id="ARBA00022679"/>
    </source>
</evidence>
<comment type="caution">
    <text evidence="7">The sequence shown here is derived from an EMBL/GenBank/DDBJ whole genome shotgun (WGS) entry which is preliminary data.</text>
</comment>
<feature type="active site" description="Proton acceptor" evidence="6">
    <location>
        <position position="164"/>
    </location>
</feature>
<evidence type="ECO:0000313" key="8">
    <source>
        <dbReference type="Proteomes" id="UP000249396"/>
    </source>
</evidence>
<dbReference type="GO" id="GO:0003723">
    <property type="term" value="F:RNA binding"/>
    <property type="evidence" value="ECO:0007669"/>
    <property type="project" value="UniProtKB-UniRule"/>
</dbReference>
<feature type="binding site" evidence="6">
    <location>
        <position position="118"/>
    </location>
    <ligand>
        <name>S-adenosyl-L-methionine</name>
        <dbReference type="ChEBI" id="CHEBI:59789"/>
    </ligand>
</feature>
<keyword evidence="1 6" id="KW-0698">rRNA processing</keyword>
<comment type="subunit">
    <text evidence="6">Monomer.</text>
</comment>
<organism evidence="7 8">
    <name type="scientific">Candidatus Methylumidiphilus alinenensis</name>
    <dbReference type="NCBI Taxonomy" id="2202197"/>
    <lineage>
        <taxon>Bacteria</taxon>
        <taxon>Pseudomonadati</taxon>
        <taxon>Pseudomonadota</taxon>
        <taxon>Gammaproteobacteria</taxon>
        <taxon>Methylococcales</taxon>
        <taxon>Candidatus Methylumidiphilus</taxon>
    </lineage>
</organism>
<accession>A0A2W4R3M6</accession>
<sequence length="280" mass="32558">MLSYRHGFHAGNHADVFKHLVLTLLVRSLLNKEKPFFYLDTHSGAGSYNLESAMARKNREYETGITRLWGLEDVPDDVKEYLNIVQTVNPDHELRWYPGSPRIVRHYLRPKDRMILCELHPNEADNLAAEFAGDRQVKVEHQDGYAGLKALLPPPERRGLVHIDPAFELQDERHRLLEALKEGYRRWPTGIFAIWYPLQDRYVADDFLRRLKRSGIPKILMTEFSILNSMDTLRLFGSGMVIINPPWQLDEQLQSLLSWLWQKLGVEGQGGYKVEWLVGE</sequence>
<keyword evidence="4 6" id="KW-0949">S-adenosyl-L-methionine</keyword>
<keyword evidence="3 6" id="KW-0808">Transferase</keyword>
<reference evidence="7 8" key="1">
    <citation type="journal article" date="2018" name="Aquat. Microb. Ecol.">
        <title>Gammaproteobacterial methanotrophs dominate.</title>
        <authorList>
            <person name="Rissanen A.J."/>
            <person name="Saarenheimo J."/>
            <person name="Tiirola M."/>
            <person name="Peura S."/>
            <person name="Aalto S.L."/>
            <person name="Karvinen A."/>
            <person name="Nykanen H."/>
        </authorList>
    </citation>
    <scope>NUCLEOTIDE SEQUENCE [LARGE SCALE GENOMIC DNA]</scope>
    <source>
        <strain evidence="7">AMbin10</strain>
    </source>
</reference>
<dbReference type="SUPFAM" id="SSF53335">
    <property type="entry name" value="S-adenosyl-L-methionine-dependent methyltransferases"/>
    <property type="match status" value="1"/>
</dbReference>
<evidence type="ECO:0000256" key="2">
    <source>
        <dbReference type="ARBA" id="ARBA00022603"/>
    </source>
</evidence>
<dbReference type="InterPro" id="IPR007473">
    <property type="entry name" value="RlmJ"/>
</dbReference>
<keyword evidence="5 6" id="KW-0694">RNA-binding</keyword>
<dbReference type="PANTHER" id="PTHR37426:SF1">
    <property type="entry name" value="RIBOSOMAL RNA LARGE SUBUNIT METHYLTRANSFERASE J"/>
    <property type="match status" value="1"/>
</dbReference>
<dbReference type="AlphaFoldDB" id="A0A2W4R3M6"/>
<dbReference type="FunFam" id="3.40.50.150:FF:000037">
    <property type="entry name" value="Ribosomal RNA large subunit methyltransferase J"/>
    <property type="match status" value="1"/>
</dbReference>
<feature type="binding site" evidence="6">
    <location>
        <position position="42"/>
    </location>
    <ligand>
        <name>S-adenosyl-L-methionine</name>
        <dbReference type="ChEBI" id="CHEBI:59789"/>
    </ligand>
</feature>
<keyword evidence="2 6" id="KW-0489">Methyltransferase</keyword>
<protein>
    <recommendedName>
        <fullName evidence="6">Ribosomal RNA large subunit methyltransferase J</fullName>
        <ecNumber evidence="6">2.1.1.266</ecNumber>
    </recommendedName>
    <alternativeName>
        <fullName evidence="6">23S rRNA (adenine(2030)-N6)-methyltransferase</fullName>
    </alternativeName>
    <alternativeName>
        <fullName evidence="6">23S rRNA m6A2030 methyltransferase</fullName>
    </alternativeName>
</protein>
<proteinExistence type="inferred from homology"/>
<dbReference type="GO" id="GO:0070475">
    <property type="term" value="P:rRNA base methylation"/>
    <property type="evidence" value="ECO:0007669"/>
    <property type="project" value="UniProtKB-UniRule"/>
</dbReference>
<evidence type="ECO:0000313" key="7">
    <source>
        <dbReference type="EMBL" id="PZN76869.1"/>
    </source>
</evidence>
<dbReference type="Gene3D" id="3.40.50.150">
    <property type="entry name" value="Vaccinia Virus protein VP39"/>
    <property type="match status" value="1"/>
</dbReference>
<feature type="site" description="Interaction with substrate rRNA" evidence="6">
    <location>
        <position position="4"/>
    </location>
</feature>
<dbReference type="EC" id="2.1.1.266" evidence="6"/>
<feature type="binding site" evidence="6">
    <location>
        <position position="100"/>
    </location>
    <ligand>
        <name>S-adenosyl-L-methionine</name>
        <dbReference type="ChEBI" id="CHEBI:59789"/>
    </ligand>
</feature>
<feature type="binding site" evidence="6">
    <location>
        <begin position="143"/>
        <end position="144"/>
    </location>
    <ligand>
        <name>S-adenosyl-L-methionine</name>
        <dbReference type="ChEBI" id="CHEBI:59789"/>
    </ligand>
</feature>
<dbReference type="GO" id="GO:0005829">
    <property type="term" value="C:cytosol"/>
    <property type="evidence" value="ECO:0007669"/>
    <property type="project" value="TreeGrafter"/>
</dbReference>
<evidence type="ECO:0000256" key="6">
    <source>
        <dbReference type="HAMAP-Rule" id="MF_00934"/>
    </source>
</evidence>
<dbReference type="InterPro" id="IPR029063">
    <property type="entry name" value="SAM-dependent_MTases_sf"/>
</dbReference>
<dbReference type="GO" id="GO:0036307">
    <property type="term" value="F:23S rRNA (adenine(2030)-N(6))-methyltransferase activity"/>
    <property type="evidence" value="ECO:0007669"/>
    <property type="project" value="UniProtKB-UniRule"/>
</dbReference>
<evidence type="ECO:0000256" key="5">
    <source>
        <dbReference type="ARBA" id="ARBA00022884"/>
    </source>
</evidence>
<name>A0A2W4R3M6_9GAMM</name>
<dbReference type="HAMAP" id="MF_00934">
    <property type="entry name" value="23SrRNA_methyltr_J"/>
    <property type="match status" value="1"/>
</dbReference>
<evidence type="ECO:0000256" key="1">
    <source>
        <dbReference type="ARBA" id="ARBA00022552"/>
    </source>
</evidence>
<feature type="binding site" evidence="6">
    <location>
        <position position="19"/>
    </location>
    <ligand>
        <name>S-adenosyl-L-methionine</name>
        <dbReference type="ChEBI" id="CHEBI:59789"/>
    </ligand>
</feature>
<comment type="catalytic activity">
    <reaction evidence="6">
        <text>adenosine(2030) in 23S rRNA + S-adenosyl-L-methionine = N(6)-methyladenosine(2030) in 23S rRNA + S-adenosyl-L-homocysteine + H(+)</text>
        <dbReference type="Rhea" id="RHEA:43736"/>
        <dbReference type="Rhea" id="RHEA-COMP:10668"/>
        <dbReference type="Rhea" id="RHEA-COMP:10669"/>
        <dbReference type="ChEBI" id="CHEBI:15378"/>
        <dbReference type="ChEBI" id="CHEBI:57856"/>
        <dbReference type="ChEBI" id="CHEBI:59789"/>
        <dbReference type="ChEBI" id="CHEBI:74411"/>
        <dbReference type="ChEBI" id="CHEBI:74449"/>
        <dbReference type="EC" id="2.1.1.266"/>
    </reaction>
</comment>
<dbReference type="PANTHER" id="PTHR37426">
    <property type="entry name" value="RIBOSOMAL RNA LARGE SUBUNIT METHYLTRANSFERASE J"/>
    <property type="match status" value="1"/>
</dbReference>